<evidence type="ECO:0000256" key="1">
    <source>
        <dbReference type="SAM" id="Coils"/>
    </source>
</evidence>
<dbReference type="AlphaFoldDB" id="A0A1W6TRI2"/>
<sequence length="67" mass="7791">MNKEVLEVEKEELLGLIRIHQAIIEELDNYDNLVLKSAVTRREKKVIELEKELQAIEMALVIMKEAS</sequence>
<dbReference type="EMBL" id="CP017902">
    <property type="protein sequence ID" value="ARP18270.1"/>
    <property type="molecule type" value="Genomic_DNA"/>
</dbReference>
<name>A0A1W6TRI2_VIBAL</name>
<evidence type="ECO:0000313" key="2">
    <source>
        <dbReference type="EMBL" id="ARP18270.1"/>
    </source>
</evidence>
<gene>
    <name evidence="2" type="ORF">K05K4_14340</name>
</gene>
<protein>
    <submittedName>
        <fullName evidence="2">Uncharacterized protein</fullName>
    </submittedName>
</protein>
<dbReference type="RefSeq" id="WP_086046722.1">
    <property type="nucleotide sequence ID" value="NZ_CP017889.1"/>
</dbReference>
<organism evidence="2">
    <name type="scientific">Vibrio alginolyticus</name>
    <dbReference type="NCBI Taxonomy" id="663"/>
    <lineage>
        <taxon>Bacteria</taxon>
        <taxon>Pseudomonadati</taxon>
        <taxon>Pseudomonadota</taxon>
        <taxon>Gammaproteobacteria</taxon>
        <taxon>Vibrionales</taxon>
        <taxon>Vibrionaceae</taxon>
        <taxon>Vibrio</taxon>
    </lineage>
</organism>
<reference evidence="2" key="1">
    <citation type="submission" date="2016-10" db="EMBL/GenBank/DDBJ databases">
        <title>The High Quality Genome of Vibrio alginolyticus K01M1.</title>
        <authorList>
            <person name="Wendling C."/>
            <person name="Chibani C.M."/>
            <person name="Hertel R."/>
            <person name="Sproer C."/>
            <person name="Bunk B."/>
            <person name="Overmann J."/>
            <person name="Roth O."/>
            <person name="Liesegang H."/>
        </authorList>
    </citation>
    <scope>NUCLEOTIDE SEQUENCE</scope>
    <source>
        <strain evidence="2">K05K4</strain>
    </source>
</reference>
<feature type="coiled-coil region" evidence="1">
    <location>
        <begin position="39"/>
        <end position="66"/>
    </location>
</feature>
<accession>A0A1W6TRI2</accession>
<proteinExistence type="predicted"/>
<keyword evidence="1" id="KW-0175">Coiled coil</keyword>